<feature type="compositionally biased region" description="Acidic residues" evidence="2">
    <location>
        <begin position="1010"/>
        <end position="1037"/>
    </location>
</feature>
<dbReference type="EMBL" id="LFZO01000048">
    <property type="protein sequence ID" value="KXT15902.1"/>
    <property type="molecule type" value="Genomic_DNA"/>
</dbReference>
<feature type="region of interest" description="Disordered" evidence="2">
    <location>
        <begin position="1003"/>
        <end position="1045"/>
    </location>
</feature>
<dbReference type="GO" id="GO:0008278">
    <property type="term" value="C:cohesin complex"/>
    <property type="evidence" value="ECO:0007669"/>
    <property type="project" value="TreeGrafter"/>
</dbReference>
<dbReference type="Pfam" id="PF21581">
    <property type="entry name" value="SCD"/>
    <property type="match status" value="1"/>
</dbReference>
<dbReference type="SUPFAM" id="SSF48371">
    <property type="entry name" value="ARM repeat"/>
    <property type="match status" value="1"/>
</dbReference>
<dbReference type="GO" id="GO:0005634">
    <property type="term" value="C:nucleus"/>
    <property type="evidence" value="ECO:0007669"/>
    <property type="project" value="TreeGrafter"/>
</dbReference>
<evidence type="ECO:0000256" key="2">
    <source>
        <dbReference type="SAM" id="MobiDB-lite"/>
    </source>
</evidence>
<feature type="compositionally biased region" description="Basic residues" evidence="2">
    <location>
        <begin position="84"/>
        <end position="93"/>
    </location>
</feature>
<feature type="compositionally biased region" description="Basic and acidic residues" evidence="2">
    <location>
        <begin position="1160"/>
        <end position="1169"/>
    </location>
</feature>
<dbReference type="InterPro" id="IPR020839">
    <property type="entry name" value="SCD"/>
</dbReference>
<feature type="compositionally biased region" description="Acidic residues" evidence="2">
    <location>
        <begin position="1144"/>
        <end position="1159"/>
    </location>
</feature>
<dbReference type="Pfam" id="PF08514">
    <property type="entry name" value="STAG"/>
    <property type="match status" value="1"/>
</dbReference>
<evidence type="ECO:0000313" key="4">
    <source>
        <dbReference type="EMBL" id="KXT15902.1"/>
    </source>
</evidence>
<sequence length="1193" mass="131704">MATSASPPVTAPGEANRRASGRVRKQPEHFTSSPYVNGKRKRGEDEEVDGDGDADIVEEDDSEEPEDDPEDEPDAEEIREQAKKKERQAKKAPAKASASALAAARKPPQKRPKTNGITLPIRGATKAAPKKRSAKRTKAVDAEEAEAMGGLYAELFARRQNADEVVAGWLKAFEQHESRALADFISFVLHAAGCKSKVTEQDIEDPDGATARLTELQDEHHATNPTEYPLAGKSAKAVSFRASITEFTFTLIKAISAADLFKTSPELLENIHVWLSTMSSATERSFRHTATVVSLSILTALCEIAKELAEKGAACQRQADMEKKKKTVNKARVKEIEKKVRDATAEQEYANAMLKDWFDTVFIHRYRDVDPLIRRDCIEALGDWIVAMPETFFDGAHLRYLGWLLSDENAQTRHEAVKQLRRLYADSDKLGGLKTFTERFRSRLVEIGTSDADVTVRVAGIELLGTLRANDLLEPDDIDAIGRLAFHEEPKVRKAVAGFFAANVKDLFDSKVEDVGGAESLEESLPSVGEGNYEAPRLEWLAYKSLAETLRTCDEQEPNSSQFERNRADGTLFLNAAGTESRFTIAVEELYGIIDTLKDWQSLAGYLLFDHSSNRSNGVGNDLVSQFKHEAVLTEAEELILLEVLNATVKRSFSDLAEEHATHKGKLTKKQKEDMQEELEEAIRHLTELIPKLLKKFGDTPSTAAAVLRLEGVLALPALRSQRHDAAVNGVLLDDLRKQFMSHGSDEVLGPATAAILHAQSYGDLDESALEKVSSLWEDVVSNLAELLNVETLTVRGASTQEELVALSNNLLRIVRLATVSNCIAPLEDSNVAAENKATGKKWNGTIDFIIDLIERAQHSTGPAPDPEEAALEDLVAARAAEATLFYFRWKFSILVDAIRSRSKAQLSFDKLEPLAERRDAYMDQIVKVLDGRKANEEVCFVMTRSLLDLYISGAILRTEEVKTGVPDDYTVLIMELEPEHQKAVLKVFGALEKDFARLSGKTLDKPAQEDEDTDVDADPIDDDPLSDPEDVEDDPETQASQQARDVRLAKPLIAEQKLCELTSKIIHALIAGVIEDQNTRKRLVRNKTKLGPNFKAVLEYLNASTLEKKQAKAKAKSRPNAKSAVAATAKKGRVNPKSNAIVAEDEVDDEIEDDDDKEEERGALEEPVGHANGSPAAAEEVESVLGDQRDVR</sequence>
<dbReference type="Proteomes" id="UP000073492">
    <property type="component" value="Unassembled WGS sequence"/>
</dbReference>
<dbReference type="InterPro" id="IPR056396">
    <property type="entry name" value="HEAT_SCC3-SA"/>
</dbReference>
<dbReference type="Gene3D" id="1.25.10.10">
    <property type="entry name" value="Leucine-rich Repeat Variant"/>
    <property type="match status" value="1"/>
</dbReference>
<dbReference type="PANTHER" id="PTHR11199">
    <property type="entry name" value="STROMAL ANTIGEN"/>
    <property type="match status" value="1"/>
</dbReference>
<dbReference type="InterPro" id="IPR013721">
    <property type="entry name" value="STAG"/>
</dbReference>
<evidence type="ECO:0000259" key="3">
    <source>
        <dbReference type="PROSITE" id="PS51425"/>
    </source>
</evidence>
<protein>
    <recommendedName>
        <fullName evidence="3">SCD domain-containing protein</fullName>
    </recommendedName>
</protein>
<dbReference type="STRING" id="113226.A0A139IMV4"/>
<feature type="coiled-coil region" evidence="1">
    <location>
        <begin position="669"/>
        <end position="696"/>
    </location>
</feature>
<dbReference type="PROSITE" id="PS51425">
    <property type="entry name" value="SCD"/>
    <property type="match status" value="1"/>
</dbReference>
<feature type="compositionally biased region" description="Low complexity" evidence="2">
    <location>
        <begin position="94"/>
        <end position="106"/>
    </location>
</feature>
<dbReference type="InterPro" id="IPR016024">
    <property type="entry name" value="ARM-type_fold"/>
</dbReference>
<keyword evidence="1" id="KW-0175">Coiled coil</keyword>
<feature type="region of interest" description="Disordered" evidence="2">
    <location>
        <begin position="1"/>
        <end position="141"/>
    </location>
</feature>
<feature type="region of interest" description="Disordered" evidence="2">
    <location>
        <begin position="1113"/>
        <end position="1193"/>
    </location>
</feature>
<reference evidence="4 5" key="1">
    <citation type="submission" date="2015-07" db="EMBL/GenBank/DDBJ databases">
        <title>Comparative genomics of the Sigatoka disease complex on banana suggests a link between parallel evolutionary changes in Pseudocercospora fijiensis and Pseudocercospora eumusae and increased virulence on the banana host.</title>
        <authorList>
            <person name="Chang T.-C."/>
            <person name="Salvucci A."/>
            <person name="Crous P.W."/>
            <person name="Stergiopoulos I."/>
        </authorList>
    </citation>
    <scope>NUCLEOTIDE SEQUENCE [LARGE SCALE GENOMIC DNA]</scope>
    <source>
        <strain evidence="4 5">CBS 116634</strain>
    </source>
</reference>
<dbReference type="InterPro" id="IPR039662">
    <property type="entry name" value="Cohesin_Scc3/SA"/>
</dbReference>
<name>A0A139IMV4_9PEZI</name>
<comment type="caution">
    <text evidence="4">The sequence shown here is derived from an EMBL/GenBank/DDBJ whole genome shotgun (WGS) entry which is preliminary data.</text>
</comment>
<dbReference type="GO" id="GO:0007062">
    <property type="term" value="P:sister chromatid cohesion"/>
    <property type="evidence" value="ECO:0007669"/>
    <property type="project" value="UniProtKB-ARBA"/>
</dbReference>
<evidence type="ECO:0000313" key="5">
    <source>
        <dbReference type="Proteomes" id="UP000073492"/>
    </source>
</evidence>
<dbReference type="Pfam" id="PF24571">
    <property type="entry name" value="HEAT_SCC3-SA"/>
    <property type="match status" value="1"/>
</dbReference>
<dbReference type="GO" id="GO:0003682">
    <property type="term" value="F:chromatin binding"/>
    <property type="evidence" value="ECO:0007669"/>
    <property type="project" value="TreeGrafter"/>
</dbReference>
<dbReference type="AlphaFoldDB" id="A0A139IMV4"/>
<dbReference type="PANTHER" id="PTHR11199:SF0">
    <property type="entry name" value="LD34181P-RELATED"/>
    <property type="match status" value="1"/>
</dbReference>
<keyword evidence="5" id="KW-1185">Reference proteome</keyword>
<organism evidence="4 5">
    <name type="scientific">Pseudocercospora musae</name>
    <dbReference type="NCBI Taxonomy" id="113226"/>
    <lineage>
        <taxon>Eukaryota</taxon>
        <taxon>Fungi</taxon>
        <taxon>Dikarya</taxon>
        <taxon>Ascomycota</taxon>
        <taxon>Pezizomycotina</taxon>
        <taxon>Dothideomycetes</taxon>
        <taxon>Dothideomycetidae</taxon>
        <taxon>Mycosphaerellales</taxon>
        <taxon>Mycosphaerellaceae</taxon>
        <taxon>Pseudocercospora</taxon>
    </lineage>
</organism>
<accession>A0A139IMV4</accession>
<feature type="domain" description="SCD" evidence="3">
    <location>
        <begin position="362"/>
        <end position="447"/>
    </location>
</feature>
<feature type="compositionally biased region" description="Acidic residues" evidence="2">
    <location>
        <begin position="45"/>
        <end position="75"/>
    </location>
</feature>
<proteinExistence type="predicted"/>
<gene>
    <name evidence="4" type="ORF">AC579_5503</name>
</gene>
<dbReference type="GO" id="GO:0000785">
    <property type="term" value="C:chromatin"/>
    <property type="evidence" value="ECO:0007669"/>
    <property type="project" value="TreeGrafter"/>
</dbReference>
<dbReference type="OrthoDB" id="498590at2759"/>
<evidence type="ECO:0000256" key="1">
    <source>
        <dbReference type="SAM" id="Coils"/>
    </source>
</evidence>
<dbReference type="InterPro" id="IPR011989">
    <property type="entry name" value="ARM-like"/>
</dbReference>
<feature type="compositionally biased region" description="Basic residues" evidence="2">
    <location>
        <begin position="128"/>
        <end position="137"/>
    </location>
</feature>